<dbReference type="EMBL" id="JALIDZ010000001">
    <property type="protein sequence ID" value="MCT8970777.1"/>
    <property type="molecule type" value="Genomic_DNA"/>
</dbReference>
<keyword evidence="4" id="KW-0489">Methyltransferase</keyword>
<dbReference type="PANTHER" id="PTHR44068">
    <property type="entry name" value="ZGC:194242"/>
    <property type="match status" value="1"/>
</dbReference>
<dbReference type="Proteomes" id="UP001320898">
    <property type="component" value="Unassembled WGS sequence"/>
</dbReference>
<protein>
    <submittedName>
        <fullName evidence="4">Class I SAM-dependent methyltransferase</fullName>
    </submittedName>
</protein>
<dbReference type="Gene3D" id="3.40.50.150">
    <property type="entry name" value="Vaccinia Virus protein VP39"/>
    <property type="match status" value="1"/>
</dbReference>
<reference evidence="4 5" key="1">
    <citation type="submission" date="2022-04" db="EMBL/GenBank/DDBJ databases">
        <authorList>
            <person name="Ye Y.-Q."/>
            <person name="Du Z.-J."/>
        </authorList>
    </citation>
    <scope>NUCLEOTIDE SEQUENCE [LARGE SCALE GENOMIC DNA]</scope>
    <source>
        <strain evidence="4 5">A6E488</strain>
    </source>
</reference>
<dbReference type="RefSeq" id="WP_261614330.1">
    <property type="nucleotide sequence ID" value="NZ_JALIDZ010000001.1"/>
</dbReference>
<evidence type="ECO:0000313" key="4">
    <source>
        <dbReference type="EMBL" id="MCT8970777.1"/>
    </source>
</evidence>
<evidence type="ECO:0000256" key="1">
    <source>
        <dbReference type="ARBA" id="ARBA00022679"/>
    </source>
</evidence>
<gene>
    <name evidence="4" type="ORF">MUB46_02785</name>
</gene>
<keyword evidence="1" id="KW-0808">Transferase</keyword>
<organism evidence="4 5">
    <name type="scientific">Microbaculum marinisediminis</name>
    <dbReference type="NCBI Taxonomy" id="2931392"/>
    <lineage>
        <taxon>Bacteria</taxon>
        <taxon>Pseudomonadati</taxon>
        <taxon>Pseudomonadota</taxon>
        <taxon>Alphaproteobacteria</taxon>
        <taxon>Hyphomicrobiales</taxon>
        <taxon>Tepidamorphaceae</taxon>
        <taxon>Microbaculum</taxon>
    </lineage>
</organism>
<name>A0AAW5QU79_9HYPH</name>
<proteinExistence type="predicted"/>
<dbReference type="InterPro" id="IPR050447">
    <property type="entry name" value="Erg6_SMT_methyltransf"/>
</dbReference>
<dbReference type="Pfam" id="PF08241">
    <property type="entry name" value="Methyltransf_11"/>
    <property type="match status" value="1"/>
</dbReference>
<sequence>MAIETNTVVEHYTRTDLMERIRSALVRAGHNPDKPTVAMLSELDHLHGGGFKTTAAQVALAGIPRGCHVLDAGCGIGGPSRYLAQSHGCTVEAIDITPDYVAVARRLNDMTGLGDSIEVTVGSVTALPYDDARFDVVLCQNVTMNVADKPAMFSEAFRVLKPGGLYTFSHLAEGPNGPPVYPLPWALSPEASFLETPQRIFEILSAVGFVDIEDRAAQAQSLPGGGPQRGTIGAAPAMGDDMPERTGNSARSIREGRLVAMMVVARRPS</sequence>
<dbReference type="InterPro" id="IPR029063">
    <property type="entry name" value="SAM-dependent_MTases_sf"/>
</dbReference>
<comment type="caution">
    <text evidence="4">The sequence shown here is derived from an EMBL/GenBank/DDBJ whole genome shotgun (WGS) entry which is preliminary data.</text>
</comment>
<feature type="domain" description="Methyltransferase type 11" evidence="3">
    <location>
        <begin position="70"/>
        <end position="166"/>
    </location>
</feature>
<dbReference type="InterPro" id="IPR013216">
    <property type="entry name" value="Methyltransf_11"/>
</dbReference>
<accession>A0AAW5QU79</accession>
<dbReference type="AlphaFoldDB" id="A0AAW5QU79"/>
<dbReference type="SUPFAM" id="SSF53335">
    <property type="entry name" value="S-adenosyl-L-methionine-dependent methyltransferases"/>
    <property type="match status" value="1"/>
</dbReference>
<dbReference type="GO" id="GO:0032259">
    <property type="term" value="P:methylation"/>
    <property type="evidence" value="ECO:0007669"/>
    <property type="project" value="UniProtKB-KW"/>
</dbReference>
<dbReference type="CDD" id="cd02440">
    <property type="entry name" value="AdoMet_MTases"/>
    <property type="match status" value="1"/>
</dbReference>
<evidence type="ECO:0000313" key="5">
    <source>
        <dbReference type="Proteomes" id="UP001320898"/>
    </source>
</evidence>
<evidence type="ECO:0000259" key="3">
    <source>
        <dbReference type="Pfam" id="PF08241"/>
    </source>
</evidence>
<feature type="region of interest" description="Disordered" evidence="2">
    <location>
        <begin position="219"/>
        <end position="249"/>
    </location>
</feature>
<dbReference type="PANTHER" id="PTHR44068:SF11">
    <property type="entry name" value="GERANYL DIPHOSPHATE 2-C-METHYLTRANSFERASE"/>
    <property type="match status" value="1"/>
</dbReference>
<evidence type="ECO:0000256" key="2">
    <source>
        <dbReference type="SAM" id="MobiDB-lite"/>
    </source>
</evidence>
<dbReference type="GO" id="GO:0008757">
    <property type="term" value="F:S-adenosylmethionine-dependent methyltransferase activity"/>
    <property type="evidence" value="ECO:0007669"/>
    <property type="project" value="InterPro"/>
</dbReference>
<keyword evidence="5" id="KW-1185">Reference proteome</keyword>